<comment type="caution">
    <text evidence="1">The sequence shown here is derived from an EMBL/GenBank/DDBJ whole genome shotgun (WGS) entry which is preliminary data.</text>
</comment>
<sequence>MGTAKGFATIMGAKKEAAFKTALAPTDKIPFLSEGIKWNYEDKIYEYLQGSAGIPGQDRIFEPSGGSLETEVIYTQKTDATNFVSVGLLIAMAMGDGGTFAGGANQHLLTDSLSSFFTLAWNKQINAAKVWEAVSCFINTMTITGEANGSVKATFEIIAYDLLTDGSVTTIANLEALPTTTPSPVLFNQMIFQIATHGAEPGASDQYGLKGFTLTLNNNLTPPEQLTLDATKTLDYAHTDAKQPIKPERNGHREVTLEIGLGRYSDDDFFDWWSGDTPLQAYFLGTHPSSSEEFDICIPNMKIIDMSAPVSGPEALEQTVTFRLFTEASTSDIQFSDNSTDVTSEFGIETDDERTAVIWS</sequence>
<dbReference type="AlphaFoldDB" id="A0A0F9FNJ9"/>
<accession>A0A0F9FNJ9</accession>
<evidence type="ECO:0000313" key="1">
    <source>
        <dbReference type="EMBL" id="KKL58885.1"/>
    </source>
</evidence>
<dbReference type="InterPro" id="IPR044000">
    <property type="entry name" value="Phage_tube_2"/>
</dbReference>
<gene>
    <name evidence="1" type="ORF">LCGC14_2220880</name>
</gene>
<protein>
    <submittedName>
        <fullName evidence="1">Uncharacterized protein</fullName>
    </submittedName>
</protein>
<dbReference type="Pfam" id="PF18906">
    <property type="entry name" value="Phage_tube_2"/>
    <property type="match status" value="1"/>
</dbReference>
<proteinExistence type="predicted"/>
<organism evidence="1">
    <name type="scientific">marine sediment metagenome</name>
    <dbReference type="NCBI Taxonomy" id="412755"/>
    <lineage>
        <taxon>unclassified sequences</taxon>
        <taxon>metagenomes</taxon>
        <taxon>ecological metagenomes</taxon>
    </lineage>
</organism>
<dbReference type="EMBL" id="LAZR01029668">
    <property type="protein sequence ID" value="KKL58885.1"/>
    <property type="molecule type" value="Genomic_DNA"/>
</dbReference>
<name>A0A0F9FNJ9_9ZZZZ</name>
<reference evidence="1" key="1">
    <citation type="journal article" date="2015" name="Nature">
        <title>Complex archaea that bridge the gap between prokaryotes and eukaryotes.</title>
        <authorList>
            <person name="Spang A."/>
            <person name="Saw J.H."/>
            <person name="Jorgensen S.L."/>
            <person name="Zaremba-Niedzwiedzka K."/>
            <person name="Martijn J."/>
            <person name="Lind A.E."/>
            <person name="van Eijk R."/>
            <person name="Schleper C."/>
            <person name="Guy L."/>
            <person name="Ettema T.J."/>
        </authorList>
    </citation>
    <scope>NUCLEOTIDE SEQUENCE</scope>
</reference>